<feature type="compositionally biased region" description="Low complexity" evidence="1">
    <location>
        <begin position="860"/>
        <end position="873"/>
    </location>
</feature>
<dbReference type="PANTHER" id="PTHR13950">
    <property type="entry name" value="RABCONNECTIN-RELATED"/>
    <property type="match status" value="1"/>
</dbReference>
<dbReference type="InterPro" id="IPR022033">
    <property type="entry name" value="Rav1p_C"/>
</dbReference>
<dbReference type="EMBL" id="QVQW01000092">
    <property type="protein sequence ID" value="RKU40768.1"/>
    <property type="molecule type" value="Genomic_DNA"/>
</dbReference>
<dbReference type="PANTHER" id="PTHR13950:SF9">
    <property type="entry name" value="RABCONNECTIN-3A"/>
    <property type="match status" value="1"/>
</dbReference>
<organism evidence="3 4">
    <name type="scientific">Coniochaeta pulveracea</name>
    <dbReference type="NCBI Taxonomy" id="177199"/>
    <lineage>
        <taxon>Eukaryota</taxon>
        <taxon>Fungi</taxon>
        <taxon>Dikarya</taxon>
        <taxon>Ascomycota</taxon>
        <taxon>Pezizomycotina</taxon>
        <taxon>Sordariomycetes</taxon>
        <taxon>Sordariomycetidae</taxon>
        <taxon>Coniochaetales</taxon>
        <taxon>Coniochaetaceae</taxon>
        <taxon>Coniochaeta</taxon>
    </lineage>
</organism>
<accession>A0A420XZA4</accession>
<dbReference type="Pfam" id="PF12234">
    <property type="entry name" value="Rav1p_C"/>
    <property type="match status" value="1"/>
</dbReference>
<dbReference type="InterPro" id="IPR052208">
    <property type="entry name" value="DmX-like/RAVE_component"/>
</dbReference>
<dbReference type="STRING" id="177199.A0A420XZA4"/>
<dbReference type="OrthoDB" id="342131at2759"/>
<name>A0A420XZA4_9PEZI</name>
<dbReference type="SUPFAM" id="SSF50978">
    <property type="entry name" value="WD40 repeat-like"/>
    <property type="match status" value="1"/>
</dbReference>
<dbReference type="InterPro" id="IPR015943">
    <property type="entry name" value="WD40/YVTN_repeat-like_dom_sf"/>
</dbReference>
<dbReference type="InterPro" id="IPR001680">
    <property type="entry name" value="WD40_rpt"/>
</dbReference>
<dbReference type="GO" id="GO:0007035">
    <property type="term" value="P:vacuolar acidification"/>
    <property type="evidence" value="ECO:0007669"/>
    <property type="project" value="TreeGrafter"/>
</dbReference>
<comment type="caution">
    <text evidence="3">The sequence shown here is derived from an EMBL/GenBank/DDBJ whole genome shotgun (WGS) entry which is preliminary data.</text>
</comment>
<evidence type="ECO:0000259" key="2">
    <source>
        <dbReference type="Pfam" id="PF12234"/>
    </source>
</evidence>
<evidence type="ECO:0000256" key="1">
    <source>
        <dbReference type="SAM" id="MobiDB-lite"/>
    </source>
</evidence>
<dbReference type="InterPro" id="IPR036322">
    <property type="entry name" value="WD40_repeat_dom_sf"/>
</dbReference>
<dbReference type="Proteomes" id="UP000275385">
    <property type="component" value="Unassembled WGS sequence"/>
</dbReference>
<proteinExistence type="predicted"/>
<evidence type="ECO:0000313" key="3">
    <source>
        <dbReference type="EMBL" id="RKU40768.1"/>
    </source>
</evidence>
<feature type="region of interest" description="Disordered" evidence="1">
    <location>
        <begin position="1295"/>
        <end position="1337"/>
    </location>
</feature>
<reference evidence="3 4" key="1">
    <citation type="submission" date="2018-08" db="EMBL/GenBank/DDBJ databases">
        <title>Draft genome of the lignicolous fungus Coniochaeta pulveracea.</title>
        <authorList>
            <person name="Borstlap C.J."/>
            <person name="De Witt R.N."/>
            <person name="Botha A."/>
            <person name="Volschenk H."/>
        </authorList>
    </citation>
    <scope>NUCLEOTIDE SEQUENCE [LARGE SCALE GENOMIC DNA]</scope>
    <source>
        <strain evidence="3 4">CAB683</strain>
    </source>
</reference>
<evidence type="ECO:0000313" key="4">
    <source>
        <dbReference type="Proteomes" id="UP000275385"/>
    </source>
</evidence>
<keyword evidence="4" id="KW-1185">Reference proteome</keyword>
<protein>
    <submittedName>
        <fullName evidence="3">Regulator of (H+)-ATPase in vacuolar membrane</fullName>
    </submittedName>
</protein>
<feature type="region of interest" description="Disordered" evidence="1">
    <location>
        <begin position="860"/>
        <end position="880"/>
    </location>
</feature>
<dbReference type="GO" id="GO:0043291">
    <property type="term" value="C:RAVE complex"/>
    <property type="evidence" value="ECO:0007669"/>
    <property type="project" value="TreeGrafter"/>
</dbReference>
<gene>
    <name evidence="3" type="primary">RAV1_2</name>
    <name evidence="3" type="ORF">DL546_002755</name>
</gene>
<dbReference type="SMART" id="SM00320">
    <property type="entry name" value="WD40"/>
    <property type="match status" value="4"/>
</dbReference>
<sequence length="1337" mass="150839">MKAILPGEPRSRLQALATGVWKSRRIITYISGNCFAILAEPETLLQTVYDDADERPLEAIAFDEASGKIAVCTTERVRIYRPLGVQDEALKWVLQSCFPLQQGDHGTVSLSWGSEEELLVGSSLLELYRTSSTPSCVWRRLVANPVKVASFSYDSAYIASVSHCDSLVKVWRRLSYGGDGVRFDFMYLRHPQPVTSLQWRKPYSVDQTIDNVLYTFCNDNLLRIWTGSDSHGQQHVHLWGTVDLAASIQDASIDSSGKMMRWGWVMHGRDFSAAVERAVLDADAPASKDDAPLQHLIDVANKAYEVCVVFDGRGRMSAWGLENVGPKSHTHTSRKVFNITHVRSPDFDFLKGQETEFPHVEIYSYCDKPAGNLHMLIQYFDGKIEVYQSNIARFFDIRPNVKHLTLSRVWAGHSAPVKKIVRNFSGRAIVSRTVEEGECIVWRHALNSNEPALSRQAVIFQTEHIHRTCVLRKGRFVLFLGHENLSLWDCRQSTPVLISECGYAVEGKPLCLLVLPRPRVQDFTTAHVATITSDKRGIVWELKLPAYAQKSGMAAEPAVNGHQGASMHEFCRFDLGDAGDLAYVLPVDPAGSPAMISGSLDVFARDVAISYTRSGRVEFWTARLDEEQRRVDWLSTSSMETGVSNPALVSGSTMKKAALVNSSRTAVTIWDIRGARLEYTQDYDTHNTVQDLDWTSTPDSQSILAVGFPSRVVLLSQMRFDYLNKGPAWAPIREINIRELTPHPIGDSTWLGDGHLVVGAGNQLFAYDRHFDVSSSLVTSLRLPHRKGGMWDLFEVVQRLNGPLPVFHPQFLSQCMLCGKISLVHSILMALHETLKFWVEGEPIGNYLDIDLEQFFQSRAADGGGSSQSDRGSFLTRRMSHDNGKGNFTEEVAKDINEKLTHIGIPQLSGHEQIQLVDIVECAGLVEQQRRSLDENGAKYMLFFRQHTLRKRRTDEMDMSWREINWAYHSSSQDILVDFVSRQHHGTLLWENAKESGMFMWLTDPAAVRAQFEVIARNEYTKSEMKNPIDCSLFYLALKKKTVLQGLWRMASWNREQAATLRLLANNFDDPKWRTAALKNAYALMSKRRFAYAAAFFLLADHLHDAVTVCLKQLKDLQLAITVARVYEGDQGPVLRRLLEEEVLAIAAQEGNRWLASWAFWMLHRRDMAVRALVTPVFTLLETPGSAELRSKLFLTDDPALVVLYAQLRQKTLQTLRGASKVTPKVEWEFVLHSARLYDRMGCDLLALDLVRNWEFLHPTTRITPGLGGEIDPLKLLKRRASLVVADLPAVPSSLRGSEEHRVKPDGQRLPREQQPKQGPTMFQEPDADSLLDSFGF</sequence>
<dbReference type="Gene3D" id="2.130.10.10">
    <property type="entry name" value="YVTN repeat-like/Quinoprotein amine dehydrogenase"/>
    <property type="match status" value="1"/>
</dbReference>
<feature type="domain" description="RAVE complex protein Rav1 C-terminal" evidence="2">
    <location>
        <begin position="615"/>
        <end position="1250"/>
    </location>
</feature>
<feature type="compositionally biased region" description="Basic and acidic residues" evidence="1">
    <location>
        <begin position="1297"/>
        <end position="1315"/>
    </location>
</feature>